<gene>
    <name evidence="2" type="ORF">CTAM01_03862</name>
</gene>
<feature type="compositionally biased region" description="Low complexity" evidence="1">
    <location>
        <begin position="98"/>
        <end position="113"/>
    </location>
</feature>
<dbReference type="Proteomes" id="UP001227543">
    <property type="component" value="Unassembled WGS sequence"/>
</dbReference>
<name>A0ABQ9RIQ2_9PEZI</name>
<sequence length="113" mass="12421">MPGIQGRRDTEANESEYDDDDEDEFDNEVPAASRVLSSKRSGVRGTRRFSKDGTKEMWRLSMPKRCPRGGTDERKKKKKKGYAYTTQDAQPSEPQGTALASASASASDVSDVG</sequence>
<dbReference type="EMBL" id="MLFU01000009">
    <property type="protein sequence ID" value="KAK1504555.1"/>
    <property type="molecule type" value="Genomic_DNA"/>
</dbReference>
<evidence type="ECO:0000256" key="1">
    <source>
        <dbReference type="SAM" id="MobiDB-lite"/>
    </source>
</evidence>
<feature type="compositionally biased region" description="Basic and acidic residues" evidence="1">
    <location>
        <begin position="49"/>
        <end position="58"/>
    </location>
</feature>
<evidence type="ECO:0000313" key="2">
    <source>
        <dbReference type="EMBL" id="KAK1504555.1"/>
    </source>
</evidence>
<organism evidence="2 3">
    <name type="scientific">Colletotrichum tamarilloi</name>
    <dbReference type="NCBI Taxonomy" id="1209934"/>
    <lineage>
        <taxon>Eukaryota</taxon>
        <taxon>Fungi</taxon>
        <taxon>Dikarya</taxon>
        <taxon>Ascomycota</taxon>
        <taxon>Pezizomycotina</taxon>
        <taxon>Sordariomycetes</taxon>
        <taxon>Hypocreomycetidae</taxon>
        <taxon>Glomerellales</taxon>
        <taxon>Glomerellaceae</taxon>
        <taxon>Colletotrichum</taxon>
        <taxon>Colletotrichum acutatum species complex</taxon>
    </lineage>
</organism>
<protein>
    <submittedName>
        <fullName evidence="2">Uncharacterized protein</fullName>
    </submittedName>
</protein>
<feature type="compositionally biased region" description="Acidic residues" evidence="1">
    <location>
        <begin position="12"/>
        <end position="27"/>
    </location>
</feature>
<accession>A0ABQ9RIQ2</accession>
<proteinExistence type="predicted"/>
<comment type="caution">
    <text evidence="2">The sequence shown here is derived from an EMBL/GenBank/DDBJ whole genome shotgun (WGS) entry which is preliminary data.</text>
</comment>
<feature type="compositionally biased region" description="Basic and acidic residues" evidence="1">
    <location>
        <begin position="1"/>
        <end position="11"/>
    </location>
</feature>
<feature type="region of interest" description="Disordered" evidence="1">
    <location>
        <begin position="1"/>
        <end position="113"/>
    </location>
</feature>
<dbReference type="RefSeq" id="XP_060385314.1">
    <property type="nucleotide sequence ID" value="XM_060519893.1"/>
</dbReference>
<dbReference type="GeneID" id="85404131"/>
<keyword evidence="3" id="KW-1185">Reference proteome</keyword>
<evidence type="ECO:0000313" key="3">
    <source>
        <dbReference type="Proteomes" id="UP001227543"/>
    </source>
</evidence>
<reference evidence="2 3" key="1">
    <citation type="submission" date="2016-10" db="EMBL/GenBank/DDBJ databases">
        <title>The genome sequence of Colletotrichum fioriniae PJ7.</title>
        <authorList>
            <person name="Baroncelli R."/>
        </authorList>
    </citation>
    <scope>NUCLEOTIDE SEQUENCE [LARGE SCALE GENOMIC DNA]</scope>
    <source>
        <strain evidence="2 3">Tom-12</strain>
    </source>
</reference>
<feature type="compositionally biased region" description="Polar residues" evidence="1">
    <location>
        <begin position="84"/>
        <end position="95"/>
    </location>
</feature>